<keyword evidence="2" id="KW-1185">Reference proteome</keyword>
<organism evidence="1 2">
    <name type="scientific">Niabella ginsengisoli</name>
    <dbReference type="NCBI Taxonomy" id="522298"/>
    <lineage>
        <taxon>Bacteria</taxon>
        <taxon>Pseudomonadati</taxon>
        <taxon>Bacteroidota</taxon>
        <taxon>Chitinophagia</taxon>
        <taxon>Chitinophagales</taxon>
        <taxon>Chitinophagaceae</taxon>
        <taxon>Niabella</taxon>
    </lineage>
</organism>
<dbReference type="EMBL" id="JAKWBL010000004">
    <property type="protein sequence ID" value="MCH5600653.1"/>
    <property type="molecule type" value="Genomic_DNA"/>
</dbReference>
<dbReference type="PANTHER" id="PTHR35145">
    <property type="entry name" value="CYTOPLASMIC PROTEIN-RELATED"/>
    <property type="match status" value="1"/>
</dbReference>
<proteinExistence type="predicted"/>
<dbReference type="InterPro" id="IPR007351">
    <property type="entry name" value="YjbR"/>
</dbReference>
<name>A0ABS9SQI1_9BACT</name>
<keyword evidence="1" id="KW-0238">DNA-binding</keyword>
<reference evidence="1 2" key="1">
    <citation type="submission" date="2022-02" db="EMBL/GenBank/DDBJ databases">
        <authorList>
            <person name="Min J."/>
        </authorList>
    </citation>
    <scope>NUCLEOTIDE SEQUENCE [LARGE SCALE GENOMIC DNA]</scope>
    <source>
        <strain evidence="1 2">GR10-1</strain>
    </source>
</reference>
<dbReference type="Pfam" id="PF04237">
    <property type="entry name" value="YjbR"/>
    <property type="match status" value="1"/>
</dbReference>
<dbReference type="SUPFAM" id="SSF142906">
    <property type="entry name" value="YjbR-like"/>
    <property type="match status" value="1"/>
</dbReference>
<dbReference type="InterPro" id="IPR038056">
    <property type="entry name" value="YjbR-like_sf"/>
</dbReference>
<sequence>MDIENIRNYCLAKPDVEETLPFGPDTLVYKVGGKIFLLMGMDSDPLSFNVKCNPDKALELRETYPSVAPGYHMNKTHWNTVTVDGSVPFKQLKEWIDHSYELVCKKSRQKK</sequence>
<dbReference type="GO" id="GO:0003677">
    <property type="term" value="F:DNA binding"/>
    <property type="evidence" value="ECO:0007669"/>
    <property type="project" value="UniProtKB-KW"/>
</dbReference>
<comment type="caution">
    <text evidence="1">The sequence shown here is derived from an EMBL/GenBank/DDBJ whole genome shotgun (WGS) entry which is preliminary data.</text>
</comment>
<evidence type="ECO:0000313" key="1">
    <source>
        <dbReference type="EMBL" id="MCH5600653.1"/>
    </source>
</evidence>
<protein>
    <submittedName>
        <fullName evidence="1">MmcQ/YjbR family DNA-binding protein</fullName>
    </submittedName>
</protein>
<dbReference type="Gene3D" id="3.90.1150.30">
    <property type="match status" value="1"/>
</dbReference>
<dbReference type="PANTHER" id="PTHR35145:SF1">
    <property type="entry name" value="CYTOPLASMIC PROTEIN"/>
    <property type="match status" value="1"/>
</dbReference>
<dbReference type="Proteomes" id="UP001202248">
    <property type="component" value="Unassembled WGS sequence"/>
</dbReference>
<dbReference type="InterPro" id="IPR058532">
    <property type="entry name" value="YjbR/MT2646/Rv2570-like"/>
</dbReference>
<gene>
    <name evidence="1" type="ORF">MKP09_23425</name>
</gene>
<evidence type="ECO:0000313" key="2">
    <source>
        <dbReference type="Proteomes" id="UP001202248"/>
    </source>
</evidence>
<dbReference type="RefSeq" id="WP_240832990.1">
    <property type="nucleotide sequence ID" value="NZ_JAKWBL010000004.1"/>
</dbReference>
<accession>A0ABS9SQI1</accession>